<name>A0A5B9W623_9BACT</name>
<dbReference type="Proteomes" id="UP000324233">
    <property type="component" value="Chromosome"/>
</dbReference>
<sequence>MNADVIGYDRNDEPFLIVEVDVSVHDDIRFDRFVARFLDMQPPLPFGIYADLEWITLLGRDGEEGAMPLCRLDARTMLGRYDPDFRGKHSTYGTKLIFGDYLTTLVEVWLQDLAFHWKSEEPPGSSELAGTEFLRRLEGGMTKRDVTVGIAPLH</sequence>
<evidence type="ECO:0000313" key="1">
    <source>
        <dbReference type="EMBL" id="QEH36126.1"/>
    </source>
</evidence>
<dbReference type="EMBL" id="CP042997">
    <property type="protein sequence ID" value="QEH36126.1"/>
    <property type="molecule type" value="Genomic_DNA"/>
</dbReference>
<dbReference type="AlphaFoldDB" id="A0A5B9W623"/>
<proteinExistence type="predicted"/>
<reference evidence="1 2" key="1">
    <citation type="submission" date="2019-08" db="EMBL/GenBank/DDBJ databases">
        <title>Deep-cultivation of Planctomycetes and their phenomic and genomic characterization uncovers novel biology.</title>
        <authorList>
            <person name="Wiegand S."/>
            <person name="Jogler M."/>
            <person name="Boedeker C."/>
            <person name="Pinto D."/>
            <person name="Vollmers J."/>
            <person name="Rivas-Marin E."/>
            <person name="Kohn T."/>
            <person name="Peeters S.H."/>
            <person name="Heuer A."/>
            <person name="Rast P."/>
            <person name="Oberbeckmann S."/>
            <person name="Bunk B."/>
            <person name="Jeske O."/>
            <person name="Meyerdierks A."/>
            <person name="Storesund J.E."/>
            <person name="Kallscheuer N."/>
            <person name="Luecker S."/>
            <person name="Lage O.M."/>
            <person name="Pohl T."/>
            <person name="Merkel B.J."/>
            <person name="Hornburger P."/>
            <person name="Mueller R.-W."/>
            <person name="Bruemmer F."/>
            <person name="Labrenz M."/>
            <person name="Spormann A.M."/>
            <person name="Op den Camp H."/>
            <person name="Overmann J."/>
            <person name="Amann R."/>
            <person name="Jetten M.S.M."/>
            <person name="Mascher T."/>
            <person name="Medema M.H."/>
            <person name="Devos D.P."/>
            <person name="Kaster A.-K."/>
            <person name="Ovreas L."/>
            <person name="Rohde M."/>
            <person name="Galperin M.Y."/>
            <person name="Jogler C."/>
        </authorList>
    </citation>
    <scope>NUCLEOTIDE SEQUENCE [LARGE SCALE GENOMIC DNA]</scope>
    <source>
        <strain evidence="1 2">OJF2</strain>
    </source>
</reference>
<gene>
    <name evidence="1" type="ORF">OJF2_46860</name>
</gene>
<keyword evidence="2" id="KW-1185">Reference proteome</keyword>
<dbReference type="KEGG" id="agv:OJF2_46860"/>
<organism evidence="1 2">
    <name type="scientific">Aquisphaera giovannonii</name>
    <dbReference type="NCBI Taxonomy" id="406548"/>
    <lineage>
        <taxon>Bacteria</taxon>
        <taxon>Pseudomonadati</taxon>
        <taxon>Planctomycetota</taxon>
        <taxon>Planctomycetia</taxon>
        <taxon>Isosphaerales</taxon>
        <taxon>Isosphaeraceae</taxon>
        <taxon>Aquisphaera</taxon>
    </lineage>
</organism>
<evidence type="ECO:0000313" key="2">
    <source>
        <dbReference type="Proteomes" id="UP000324233"/>
    </source>
</evidence>
<dbReference type="RefSeq" id="WP_148595842.1">
    <property type="nucleotide sequence ID" value="NZ_CP042997.1"/>
</dbReference>
<dbReference type="OrthoDB" id="512111at2"/>
<protein>
    <submittedName>
        <fullName evidence="1">Uncharacterized protein</fullName>
    </submittedName>
</protein>
<accession>A0A5B9W623</accession>